<proteinExistence type="predicted"/>
<protein>
    <recommendedName>
        <fullName evidence="3">Lipoprotein</fullName>
    </recommendedName>
</protein>
<name>A0A642C5F9_BACOV</name>
<organism evidence="1 2">
    <name type="scientific">Bacteroides ovatus</name>
    <dbReference type="NCBI Taxonomy" id="28116"/>
    <lineage>
        <taxon>Bacteria</taxon>
        <taxon>Pseudomonadati</taxon>
        <taxon>Bacteroidota</taxon>
        <taxon>Bacteroidia</taxon>
        <taxon>Bacteroidales</taxon>
        <taxon>Bacteroidaceae</taxon>
        <taxon>Bacteroides</taxon>
    </lineage>
</organism>
<evidence type="ECO:0000313" key="2">
    <source>
        <dbReference type="Proteomes" id="UP000435985"/>
    </source>
</evidence>
<gene>
    <name evidence="1" type="ORF">F3B98_26950</name>
</gene>
<sequence length="157" mass="18688">MKLHHIKLLSFLLAVFLTSCKESTDTPPFVFRCLVKLVNEDGSLPLEENKDKTSEITINLIKPTDNNAQIENMLYLDYDGNLNIQILDRKATIKNDGNYDQEYRFEIQYPEEIRRRKDTIRIKYRFKDYRPSIIEAFYNDKKPQYMGTDVTYFEVEN</sequence>
<dbReference type="PROSITE" id="PS51257">
    <property type="entry name" value="PROKAR_LIPOPROTEIN"/>
    <property type="match status" value="1"/>
</dbReference>
<dbReference type="AlphaFoldDB" id="A0A642C5F9"/>
<dbReference type="Proteomes" id="UP000435985">
    <property type="component" value="Unassembled WGS sequence"/>
</dbReference>
<accession>A0A642C5F9</accession>
<reference evidence="1 2" key="1">
    <citation type="journal article" date="2019" name="Nat. Med.">
        <title>A library of human gut bacterial isolates paired with longitudinal multiomics data enables mechanistic microbiome research.</title>
        <authorList>
            <person name="Poyet M."/>
            <person name="Groussin M."/>
            <person name="Gibbons S.M."/>
            <person name="Avila-Pacheco J."/>
            <person name="Jiang X."/>
            <person name="Kearney S.M."/>
            <person name="Perrotta A.R."/>
            <person name="Berdy B."/>
            <person name="Zhao S."/>
            <person name="Lieberman T.D."/>
            <person name="Swanson P.K."/>
            <person name="Smith M."/>
            <person name="Roesemann S."/>
            <person name="Alexander J.E."/>
            <person name="Rich S.A."/>
            <person name="Livny J."/>
            <person name="Vlamakis H."/>
            <person name="Clish C."/>
            <person name="Bullock K."/>
            <person name="Deik A."/>
            <person name="Scott J."/>
            <person name="Pierce K.A."/>
            <person name="Xavier R.J."/>
            <person name="Alm E.J."/>
        </authorList>
    </citation>
    <scope>NUCLEOTIDE SEQUENCE [LARGE SCALE GENOMIC DNA]</scope>
    <source>
        <strain evidence="1 2">BIOML-A14</strain>
    </source>
</reference>
<dbReference type="EMBL" id="VWFO01000090">
    <property type="protein sequence ID" value="KAA4660367.1"/>
    <property type="molecule type" value="Genomic_DNA"/>
</dbReference>
<evidence type="ECO:0000313" key="1">
    <source>
        <dbReference type="EMBL" id="KAA4660367.1"/>
    </source>
</evidence>
<evidence type="ECO:0008006" key="3">
    <source>
        <dbReference type="Google" id="ProtNLM"/>
    </source>
</evidence>
<comment type="caution">
    <text evidence="1">The sequence shown here is derived from an EMBL/GenBank/DDBJ whole genome shotgun (WGS) entry which is preliminary data.</text>
</comment>